<evidence type="ECO:0000313" key="8">
    <source>
        <dbReference type="EMBL" id="RLU26074.1"/>
    </source>
</evidence>
<dbReference type="PROSITE" id="PS50157">
    <property type="entry name" value="ZINC_FINGER_C2H2_2"/>
    <property type="match status" value="3"/>
</dbReference>
<gene>
    <name evidence="8" type="ORF">DMN91_002237</name>
</gene>
<keyword evidence="3 5" id="KW-0863">Zinc-finger</keyword>
<dbReference type="EMBL" id="QOIP01000002">
    <property type="protein sequence ID" value="RLU26074.1"/>
    <property type="molecule type" value="Genomic_DNA"/>
</dbReference>
<dbReference type="InterPro" id="IPR013087">
    <property type="entry name" value="Znf_C2H2_type"/>
</dbReference>
<feature type="domain" description="C2H2-type" evidence="7">
    <location>
        <begin position="273"/>
        <end position="300"/>
    </location>
</feature>
<dbReference type="GO" id="GO:0000978">
    <property type="term" value="F:RNA polymerase II cis-regulatory region sequence-specific DNA binding"/>
    <property type="evidence" value="ECO:0007669"/>
    <property type="project" value="TreeGrafter"/>
</dbReference>
<evidence type="ECO:0000256" key="6">
    <source>
        <dbReference type="SAM" id="MobiDB-lite"/>
    </source>
</evidence>
<dbReference type="Gene3D" id="3.30.160.60">
    <property type="entry name" value="Classic Zinc Finger"/>
    <property type="match status" value="3"/>
</dbReference>
<dbReference type="FunFam" id="3.30.160.60:FF:000257">
    <property type="entry name" value="ZXD family zinc finger C"/>
    <property type="match status" value="1"/>
</dbReference>
<proteinExistence type="predicted"/>
<evidence type="ECO:0000313" key="9">
    <source>
        <dbReference type="Proteomes" id="UP000279307"/>
    </source>
</evidence>
<dbReference type="OrthoDB" id="8922241at2759"/>
<name>A0A3L8E048_OOCBI</name>
<dbReference type="PANTHER" id="PTHR23235">
    <property type="entry name" value="KRUEPPEL-LIKE TRANSCRIPTION FACTOR"/>
    <property type="match status" value="1"/>
</dbReference>
<feature type="domain" description="C2H2-type" evidence="7">
    <location>
        <begin position="301"/>
        <end position="330"/>
    </location>
</feature>
<dbReference type="Proteomes" id="UP000279307">
    <property type="component" value="Chromosome 2"/>
</dbReference>
<sequence>MSELRTNVFFRPWHMPENEASGIVTVDNTLDSVPYSKQEDDNESVVSSTTSTASTVSTIVEIPEKYDDCLSDQDTADSTSSDVARCTRMRRRGSESSDDVATSTTPSFEDVESSVQGATNRSRVFRSRRRSADAKISRDSREYNGSTDACSLKYLSSLHELPRTSENFASRGERTYSMAVASTDVAGPSSVAHSMIPELYYGFPEFHPGIHPGVHPGIHPGVQSGIHPGIQPGIHPAILPAGFYTRSMEEAVQMVHRQDAAVKQMKKMRPKKFRCQYCDVAFSNNGQLKGHVRIHTGERPFKCDVESCGKSFTRNEELTRHKRIHTGVRPHSCVVCGKRFGRKDHLKKHTRTHEVRDPYRLSAAALDMLALSHPFQQAAGLAPYVYQI</sequence>
<evidence type="ECO:0000256" key="3">
    <source>
        <dbReference type="ARBA" id="ARBA00022771"/>
    </source>
</evidence>
<organism evidence="8 9">
    <name type="scientific">Ooceraea biroi</name>
    <name type="common">Clonal raider ant</name>
    <name type="synonym">Cerapachys biroi</name>
    <dbReference type="NCBI Taxonomy" id="2015173"/>
    <lineage>
        <taxon>Eukaryota</taxon>
        <taxon>Metazoa</taxon>
        <taxon>Ecdysozoa</taxon>
        <taxon>Arthropoda</taxon>
        <taxon>Hexapoda</taxon>
        <taxon>Insecta</taxon>
        <taxon>Pterygota</taxon>
        <taxon>Neoptera</taxon>
        <taxon>Endopterygota</taxon>
        <taxon>Hymenoptera</taxon>
        <taxon>Apocrita</taxon>
        <taxon>Aculeata</taxon>
        <taxon>Formicoidea</taxon>
        <taxon>Formicidae</taxon>
        <taxon>Dorylinae</taxon>
        <taxon>Ooceraea</taxon>
    </lineage>
</organism>
<comment type="caution">
    <text evidence="8">The sequence shown here is derived from an EMBL/GenBank/DDBJ whole genome shotgun (WGS) entry which is preliminary data.</text>
</comment>
<accession>A0A3L8E048</accession>
<dbReference type="GO" id="GO:0008270">
    <property type="term" value="F:zinc ion binding"/>
    <property type="evidence" value="ECO:0007669"/>
    <property type="project" value="UniProtKB-KW"/>
</dbReference>
<feature type="compositionally biased region" description="Polar residues" evidence="6">
    <location>
        <begin position="99"/>
        <end position="120"/>
    </location>
</feature>
<protein>
    <recommendedName>
        <fullName evidence="7">C2H2-type domain-containing protein</fullName>
    </recommendedName>
</protein>
<evidence type="ECO:0000256" key="4">
    <source>
        <dbReference type="ARBA" id="ARBA00022833"/>
    </source>
</evidence>
<dbReference type="Pfam" id="PF00096">
    <property type="entry name" value="zf-C2H2"/>
    <property type="match status" value="3"/>
</dbReference>
<feature type="domain" description="C2H2-type" evidence="7">
    <location>
        <begin position="331"/>
        <end position="358"/>
    </location>
</feature>
<dbReference type="GO" id="GO:0005634">
    <property type="term" value="C:nucleus"/>
    <property type="evidence" value="ECO:0007669"/>
    <property type="project" value="UniProtKB-ARBA"/>
</dbReference>
<dbReference type="FunFam" id="3.30.160.60:FF:000072">
    <property type="entry name" value="zinc finger protein 143 isoform X1"/>
    <property type="match status" value="1"/>
</dbReference>
<dbReference type="InterPro" id="IPR036236">
    <property type="entry name" value="Znf_C2H2_sf"/>
</dbReference>
<evidence type="ECO:0000256" key="2">
    <source>
        <dbReference type="ARBA" id="ARBA00022737"/>
    </source>
</evidence>
<keyword evidence="2" id="KW-0677">Repeat</keyword>
<evidence type="ECO:0000256" key="5">
    <source>
        <dbReference type="PROSITE-ProRule" id="PRU00042"/>
    </source>
</evidence>
<dbReference type="PROSITE" id="PS00028">
    <property type="entry name" value="ZINC_FINGER_C2H2_1"/>
    <property type="match status" value="3"/>
</dbReference>
<evidence type="ECO:0000259" key="7">
    <source>
        <dbReference type="PROSITE" id="PS50157"/>
    </source>
</evidence>
<dbReference type="SUPFAM" id="SSF57667">
    <property type="entry name" value="beta-beta-alpha zinc fingers"/>
    <property type="match status" value="3"/>
</dbReference>
<dbReference type="PANTHER" id="PTHR23235:SF139">
    <property type="entry name" value="HUCKEBEIN"/>
    <property type="match status" value="1"/>
</dbReference>
<dbReference type="GO" id="GO:0000981">
    <property type="term" value="F:DNA-binding transcription factor activity, RNA polymerase II-specific"/>
    <property type="evidence" value="ECO:0007669"/>
    <property type="project" value="TreeGrafter"/>
</dbReference>
<dbReference type="SMART" id="SM00355">
    <property type="entry name" value="ZnF_C2H2"/>
    <property type="match status" value="3"/>
</dbReference>
<feature type="region of interest" description="Disordered" evidence="6">
    <location>
        <begin position="70"/>
        <end position="145"/>
    </location>
</feature>
<dbReference type="FunFam" id="3.30.160.60:FF:000624">
    <property type="entry name" value="zinc finger protein 697"/>
    <property type="match status" value="1"/>
</dbReference>
<keyword evidence="4" id="KW-0862">Zinc</keyword>
<keyword evidence="1" id="KW-0479">Metal-binding</keyword>
<evidence type="ECO:0000256" key="1">
    <source>
        <dbReference type="ARBA" id="ARBA00022723"/>
    </source>
</evidence>
<reference evidence="8 9" key="1">
    <citation type="journal article" date="2018" name="Genome Res.">
        <title>The genomic architecture and molecular evolution of ant odorant receptors.</title>
        <authorList>
            <person name="McKenzie S.K."/>
            <person name="Kronauer D.J.C."/>
        </authorList>
    </citation>
    <scope>NUCLEOTIDE SEQUENCE [LARGE SCALE GENOMIC DNA]</scope>
    <source>
        <strain evidence="8">Clonal line C1</strain>
    </source>
</reference>
<feature type="compositionally biased region" description="Basic and acidic residues" evidence="6">
    <location>
        <begin position="130"/>
        <end position="142"/>
    </location>
</feature>
<dbReference type="AlphaFoldDB" id="A0A3L8E048"/>